<keyword evidence="3" id="KW-1185">Reference proteome</keyword>
<feature type="compositionally biased region" description="Polar residues" evidence="1">
    <location>
        <begin position="8"/>
        <end position="18"/>
    </location>
</feature>
<gene>
    <name evidence="2" type="ORF">V4C55_34910</name>
</gene>
<feature type="region of interest" description="Disordered" evidence="1">
    <location>
        <begin position="1"/>
        <end position="49"/>
    </location>
</feature>
<sequence>MSEASGAFVSTTGELQRQGSDDRRRNSDWIFGDQEEAQQEKAGGGCVRQ</sequence>
<evidence type="ECO:0000313" key="3">
    <source>
        <dbReference type="Proteomes" id="UP001494588"/>
    </source>
</evidence>
<name>A0ABU9QNA8_9BURK</name>
<comment type="caution">
    <text evidence="2">The sequence shown here is derived from an EMBL/GenBank/DDBJ whole genome shotgun (WGS) entry which is preliminary data.</text>
</comment>
<organism evidence="2 3">
    <name type="scientific">Paraburkholderia sabiae</name>
    <dbReference type="NCBI Taxonomy" id="273251"/>
    <lineage>
        <taxon>Bacteria</taxon>
        <taxon>Pseudomonadati</taxon>
        <taxon>Pseudomonadota</taxon>
        <taxon>Betaproteobacteria</taxon>
        <taxon>Burkholderiales</taxon>
        <taxon>Burkholderiaceae</taxon>
        <taxon>Paraburkholderia</taxon>
    </lineage>
</organism>
<reference evidence="2 3" key="1">
    <citation type="submission" date="2024-01" db="EMBL/GenBank/DDBJ databases">
        <title>The diversity of rhizobia nodulating Mimosa spp. in eleven states of Brazil covering several biomes is determined by host plant, location, and edaphic factors.</title>
        <authorList>
            <person name="Rouws L."/>
            <person name="Barauna A."/>
            <person name="Beukes C."/>
            <person name="De Faria S.M."/>
            <person name="Gross E."/>
            <person name="Dos Reis Junior F.B."/>
            <person name="Simon M."/>
            <person name="Maluk M."/>
            <person name="Odee D.W."/>
            <person name="Kenicer G."/>
            <person name="Young J.P.W."/>
            <person name="Reis V.M."/>
            <person name="Zilli J."/>
            <person name="James E.K."/>
        </authorList>
    </citation>
    <scope>NUCLEOTIDE SEQUENCE [LARGE SCALE GENOMIC DNA]</scope>
    <source>
        <strain evidence="2 3">JPY77</strain>
    </source>
</reference>
<accession>A0ABU9QNA8</accession>
<evidence type="ECO:0000256" key="1">
    <source>
        <dbReference type="SAM" id="MobiDB-lite"/>
    </source>
</evidence>
<dbReference type="Proteomes" id="UP001494588">
    <property type="component" value="Unassembled WGS sequence"/>
</dbReference>
<proteinExistence type="predicted"/>
<dbReference type="EMBL" id="JAZHGC010000042">
    <property type="protein sequence ID" value="MEM5290921.1"/>
    <property type="molecule type" value="Genomic_DNA"/>
</dbReference>
<evidence type="ECO:0000313" key="2">
    <source>
        <dbReference type="EMBL" id="MEM5290921.1"/>
    </source>
</evidence>
<dbReference type="RefSeq" id="WP_201652980.1">
    <property type="nucleotide sequence ID" value="NZ_CAJHCS010000017.1"/>
</dbReference>
<protein>
    <submittedName>
        <fullName evidence="2">Uncharacterized protein</fullName>
    </submittedName>
</protein>